<proteinExistence type="predicted"/>
<evidence type="ECO:0000313" key="3">
    <source>
        <dbReference type="EMBL" id="AVB75811.1"/>
    </source>
</evidence>
<keyword evidence="1" id="KW-0472">Membrane</keyword>
<feature type="transmembrane region" description="Helical" evidence="1">
    <location>
        <begin position="132"/>
        <end position="155"/>
    </location>
</feature>
<organism evidence="3 4">
    <name type="scientific">Methanococcus maripaludis</name>
    <name type="common">Methanococcus deltae</name>
    <dbReference type="NCBI Taxonomy" id="39152"/>
    <lineage>
        <taxon>Archaea</taxon>
        <taxon>Methanobacteriati</taxon>
        <taxon>Methanobacteriota</taxon>
        <taxon>Methanomada group</taxon>
        <taxon>Methanococci</taxon>
        <taxon>Methanococcales</taxon>
        <taxon>Methanococcaceae</taxon>
        <taxon>Methanococcus</taxon>
    </lineage>
</organism>
<dbReference type="EC" id="2.4.2.53" evidence="3"/>
<dbReference type="Pfam" id="PF00535">
    <property type="entry name" value="Glycos_transf_2"/>
    <property type="match status" value="1"/>
</dbReference>
<dbReference type="InterPro" id="IPR001173">
    <property type="entry name" value="Glyco_trans_2-like"/>
</dbReference>
<keyword evidence="1" id="KW-1133">Transmembrane helix</keyword>
<dbReference type="SUPFAM" id="SSF53448">
    <property type="entry name" value="Nucleotide-diphospho-sugar transferases"/>
    <property type="match status" value="1"/>
</dbReference>
<dbReference type="EMBL" id="CP026606">
    <property type="protein sequence ID" value="AVB75811.1"/>
    <property type="molecule type" value="Genomic_DNA"/>
</dbReference>
<name>A0A2L1C8U7_METMI</name>
<dbReference type="GO" id="GO:0099621">
    <property type="term" value="F:undecaprenyl-phosphate 4-deoxy-4-formamido-L-arabinose transferase activity"/>
    <property type="evidence" value="ECO:0007669"/>
    <property type="project" value="UniProtKB-EC"/>
</dbReference>
<dbReference type="Proteomes" id="UP000239462">
    <property type="component" value="Chromosome"/>
</dbReference>
<dbReference type="InterPro" id="IPR050256">
    <property type="entry name" value="Glycosyltransferase_2"/>
</dbReference>
<keyword evidence="1" id="KW-0812">Transmembrane</keyword>
<dbReference type="CDD" id="cd04179">
    <property type="entry name" value="DPM_DPG-synthase_like"/>
    <property type="match status" value="1"/>
</dbReference>
<dbReference type="Gene3D" id="3.90.550.10">
    <property type="entry name" value="Spore Coat Polysaccharide Biosynthesis Protein SpsA, Chain A"/>
    <property type="match status" value="1"/>
</dbReference>
<keyword evidence="3" id="KW-0808">Transferase</keyword>
<dbReference type="KEGG" id="mmad:MMJJ_03940"/>
<evidence type="ECO:0000256" key="1">
    <source>
        <dbReference type="SAM" id="Phobius"/>
    </source>
</evidence>
<keyword evidence="3" id="KW-0328">Glycosyltransferase</keyword>
<protein>
    <submittedName>
        <fullName evidence="3">Undecaprenyl-phosphate 4-deoxy-4-formamido-L-arabinose transferase</fullName>
        <ecNumber evidence="3">2.4.2.53</ecNumber>
    </submittedName>
</protein>
<reference evidence="4" key="1">
    <citation type="journal article" date="2018" name="Genome Announc.">
        <title>Complete Genome Sequence of the Methanococcus maripaludis Type Strain JJ (DSM 2067), a Model for Selenoprotein Synthesis in Archaea.</title>
        <authorList>
            <person name="Poehlein A."/>
            <person name="Heym D."/>
            <person name="Quitzke V."/>
            <person name="Fersch J."/>
            <person name="Daniel R."/>
            <person name="Rother M."/>
        </authorList>
    </citation>
    <scope>NUCLEOTIDE SEQUENCE [LARGE SCALE GENOMIC DNA]</scope>
    <source>
        <strain evidence="4">DSM 2067</strain>
    </source>
</reference>
<feature type="domain" description="Glycosyltransferase 2-like" evidence="2">
    <location>
        <begin position="6"/>
        <end position="125"/>
    </location>
</feature>
<gene>
    <name evidence="3" type="primary">arnC</name>
    <name evidence="3" type="ORF">MMJJ_03940</name>
</gene>
<dbReference type="PANTHER" id="PTHR48090">
    <property type="entry name" value="UNDECAPRENYL-PHOSPHATE 4-DEOXY-4-FORMAMIDO-L-ARABINOSE TRANSFERASE-RELATED"/>
    <property type="match status" value="1"/>
</dbReference>
<dbReference type="AlphaFoldDB" id="A0A2L1C8U7"/>
<dbReference type="InterPro" id="IPR029044">
    <property type="entry name" value="Nucleotide-diphossugar_trans"/>
</dbReference>
<evidence type="ECO:0000259" key="2">
    <source>
        <dbReference type="Pfam" id="PF00535"/>
    </source>
</evidence>
<accession>A0A2L1C8U7</accession>
<sequence length="233" mass="26762">MMMVAVIPAYNEEKNIISVLKDLSDINIDVVVVDDGSTDKTKTIINEFLEKNEFKNKIFPIFKEKNEGKSKALEDGTNYAVNLNYDAIVYLDGDYQHKPSDIIPMYEKMKSENADAVFGIRKYKHIPFHRQFSNFLASVIMSITVSVFSGNFHIFRDIQCGFRIIKSEFLKNSYFGDGYSVEHLIALQLAKKNAKITEEYVTIDYHNDAISYITTKKILDVVKEVAKYVLSKH</sequence>
<evidence type="ECO:0000313" key="4">
    <source>
        <dbReference type="Proteomes" id="UP000239462"/>
    </source>
</evidence>